<dbReference type="GO" id="GO:0017150">
    <property type="term" value="F:tRNA dihydrouridine synthase activity"/>
    <property type="evidence" value="ECO:0007669"/>
    <property type="project" value="InterPro"/>
</dbReference>
<evidence type="ECO:0000256" key="18">
    <source>
        <dbReference type="SAM" id="MobiDB-lite"/>
    </source>
</evidence>
<evidence type="ECO:0000256" key="2">
    <source>
        <dbReference type="ARBA" id="ARBA00022630"/>
    </source>
</evidence>
<gene>
    <name evidence="20" type="ORF">D6D01_00026</name>
</gene>
<evidence type="ECO:0000256" key="11">
    <source>
        <dbReference type="ARBA" id="ARBA00045934"/>
    </source>
</evidence>
<dbReference type="InterPro" id="IPR018517">
    <property type="entry name" value="tRNA_hU_synthase_CS"/>
</dbReference>
<organism evidence="20 21">
    <name type="scientific">Aureobasidium pullulans</name>
    <name type="common">Black yeast</name>
    <name type="synonym">Pullularia pullulans</name>
    <dbReference type="NCBI Taxonomy" id="5580"/>
    <lineage>
        <taxon>Eukaryota</taxon>
        <taxon>Fungi</taxon>
        <taxon>Dikarya</taxon>
        <taxon>Ascomycota</taxon>
        <taxon>Pezizomycotina</taxon>
        <taxon>Dothideomycetes</taxon>
        <taxon>Dothideomycetidae</taxon>
        <taxon>Dothideales</taxon>
        <taxon>Saccotheciaceae</taxon>
        <taxon>Aureobasidium</taxon>
    </lineage>
</organism>
<comment type="caution">
    <text evidence="20">The sequence shown here is derived from an EMBL/GenBank/DDBJ whole genome shotgun (WGS) entry which is preliminary data.</text>
</comment>
<feature type="compositionally biased region" description="Basic and acidic residues" evidence="18">
    <location>
        <begin position="481"/>
        <end position="490"/>
    </location>
</feature>
<keyword evidence="8" id="KW-0520">NAD</keyword>
<evidence type="ECO:0000256" key="8">
    <source>
        <dbReference type="ARBA" id="ARBA00023027"/>
    </source>
</evidence>
<feature type="compositionally biased region" description="Basic and acidic residues" evidence="18">
    <location>
        <begin position="397"/>
        <end position="407"/>
    </location>
</feature>
<feature type="compositionally biased region" description="Basic and acidic residues" evidence="18">
    <location>
        <begin position="527"/>
        <end position="559"/>
    </location>
</feature>
<dbReference type="CDD" id="cd02801">
    <property type="entry name" value="DUS_like_FMN"/>
    <property type="match status" value="1"/>
</dbReference>
<evidence type="ECO:0000256" key="14">
    <source>
        <dbReference type="ARBA" id="ARBA00048342"/>
    </source>
</evidence>
<feature type="region of interest" description="Disordered" evidence="18">
    <location>
        <begin position="469"/>
        <end position="490"/>
    </location>
</feature>
<comment type="function">
    <text evidence="11">Catalyzes the synthesis of dihydrouridine, a modified base found in the D-loop of most tRNAs. Specifically modifies U47 in cytoplasmic tRNAs. Catalyzes the synthesis of dihydrouridine in some mRNAs, thereby affecting their translation.</text>
</comment>
<sequence length="1066" mass="120692">MTQKLHGRAFYESIGSPKLILAPMVEQSEFVRRESEGADTNSRQAWRLLTRSFMPAEQNKQLLAYTPMFHARLFHENPKYREAHFQPLKGSMPDTPDPYHQSQFGHHDHHLDGNHETDRPLFVQFCANDPNDLLAAARHVQPFCDAVDLNLGCPQGIARKGHYGSFLQEDWDLIYKLINNLHTNLDIPVTAKMRILDTRERTLDYAKMILSAGASIITVHGRQRHQKGHNTGLADWAVIRYLRENLPSDTVIFANGNILRHDDIPACLEATGADGVMSAEGNLYDPSVFAQPPPAGQEGREYWRGKDGRGGYRMDAVLRRYMDIIHRYVLGQDPPARKPLFLPGDDDSLPNTTAAQSAAETSLAQKRPAEDEAEVTSSTDAAQDKNGQPPSKKQKQGKGEVRKKAEKCTNPNLTPMQAHLFHMLRPLVSKHTNVRDALARCRAGDMAAYENVLAMVEAAVKEGLLEYEASPPEEPQTEPQTRPEVDPTKDESSLATVAWCKRPWFICQPYVRPLPKEALEKGSMQLTRKEKERLEREKEENKQAGLEPEGRVEEQENNGEKVEVPKEGMFDNIQLVEQGLLVLVNGYRSDRLGNARHALKQSSTSGGSQTHVEDDDLRILFPKRRFSVPERLPAMSTPTKKAKAAKRELQENKTVEPLEETPSGITIISPAGDLVLIVQRDGPAQEICRYRVDSSRLKDASTYFLRLLQGDFKEGADVALRHSELRTKYPVLDAAVPADELPQVSIVHVGRISPSVKSIKQLMADFLCALHTRDMSSVTPPLANIANLCIVADRFDCLALWRAYCKSHKMIAALDAKPTSKNAATNEERVRQRLLVGIFLENASWVYQASLRLIHRGWVGREPEEDAALWWDLPMGVEDELLFRRDCILETIQSLQAHFLTLYTSRERQCKLGYDSSPECDLFQLGQTIKFFKRINTLSLQSTIFATSDPPEPYDGDVLDLVDSFKRAPEYQVDKNHHHCGIRTRILPLLDLLVLALGEIGVCWWCWQECRHDYAWSKVKKPLVWKKDSAGASMHQHYKNRQAQSHLFKHLDTRDLFMANERLWAA</sequence>
<evidence type="ECO:0000256" key="4">
    <source>
        <dbReference type="ARBA" id="ARBA00022664"/>
    </source>
</evidence>
<proteinExistence type="inferred from homology"/>
<dbReference type="AlphaFoldDB" id="A0A4S9M4N6"/>
<evidence type="ECO:0000256" key="5">
    <source>
        <dbReference type="ARBA" id="ARBA00022694"/>
    </source>
</evidence>
<evidence type="ECO:0000256" key="10">
    <source>
        <dbReference type="ARBA" id="ARBA00038890"/>
    </source>
</evidence>
<comment type="catalytic activity">
    <reaction evidence="14">
        <text>a 5,6-dihydrouridine in mRNA + NAD(+) = a uridine in mRNA + NADH + H(+)</text>
        <dbReference type="Rhea" id="RHEA:69851"/>
        <dbReference type="Rhea" id="RHEA-COMP:14658"/>
        <dbReference type="Rhea" id="RHEA-COMP:17789"/>
        <dbReference type="ChEBI" id="CHEBI:15378"/>
        <dbReference type="ChEBI" id="CHEBI:57540"/>
        <dbReference type="ChEBI" id="CHEBI:57945"/>
        <dbReference type="ChEBI" id="CHEBI:65315"/>
        <dbReference type="ChEBI" id="CHEBI:74443"/>
    </reaction>
    <physiologicalReaction direction="right-to-left" evidence="14">
        <dbReference type="Rhea" id="RHEA:69853"/>
    </physiologicalReaction>
</comment>
<comment type="catalytic activity">
    <reaction evidence="13">
        <text>5,6-dihydrouridine(16) in tRNA + NADP(+) = uridine(16) in tRNA + NADPH + H(+)</text>
        <dbReference type="Rhea" id="RHEA:53376"/>
        <dbReference type="Rhea" id="RHEA-COMP:13543"/>
        <dbReference type="Rhea" id="RHEA-COMP:13544"/>
        <dbReference type="ChEBI" id="CHEBI:15378"/>
        <dbReference type="ChEBI" id="CHEBI:57783"/>
        <dbReference type="ChEBI" id="CHEBI:58349"/>
        <dbReference type="ChEBI" id="CHEBI:65315"/>
        <dbReference type="ChEBI" id="CHEBI:74443"/>
        <dbReference type="EC" id="1.3.1.88"/>
    </reaction>
    <physiologicalReaction direction="right-to-left" evidence="13">
        <dbReference type="Rhea" id="RHEA:53378"/>
    </physiologicalReaction>
</comment>
<feature type="region of interest" description="Disordered" evidence="18">
    <location>
        <begin position="522"/>
        <end position="559"/>
    </location>
</feature>
<dbReference type="Pfam" id="PF01207">
    <property type="entry name" value="Dus"/>
    <property type="match status" value="1"/>
</dbReference>
<evidence type="ECO:0000256" key="13">
    <source>
        <dbReference type="ARBA" id="ARBA00047652"/>
    </source>
</evidence>
<dbReference type="InterPro" id="IPR035587">
    <property type="entry name" value="DUS-like_FMN-bd"/>
</dbReference>
<dbReference type="GO" id="GO:0006397">
    <property type="term" value="P:mRNA processing"/>
    <property type="evidence" value="ECO:0007669"/>
    <property type="project" value="UniProtKB-KW"/>
</dbReference>
<dbReference type="InterPro" id="IPR013785">
    <property type="entry name" value="Aldolase_TIM"/>
</dbReference>
<dbReference type="EMBL" id="QZBD01000001">
    <property type="protein sequence ID" value="THY36875.1"/>
    <property type="molecule type" value="Genomic_DNA"/>
</dbReference>
<keyword evidence="3" id="KW-0288">FMN</keyword>
<dbReference type="PROSITE" id="PS01136">
    <property type="entry name" value="UPF0034"/>
    <property type="match status" value="1"/>
</dbReference>
<evidence type="ECO:0000256" key="9">
    <source>
        <dbReference type="ARBA" id="ARBA00038313"/>
    </source>
</evidence>
<dbReference type="Proteomes" id="UP000306584">
    <property type="component" value="Unassembled WGS sequence"/>
</dbReference>
<evidence type="ECO:0000256" key="7">
    <source>
        <dbReference type="ARBA" id="ARBA00023002"/>
    </source>
</evidence>
<keyword evidence="7" id="KW-0560">Oxidoreductase</keyword>
<evidence type="ECO:0000256" key="6">
    <source>
        <dbReference type="ARBA" id="ARBA00022857"/>
    </source>
</evidence>
<dbReference type="EC" id="1.3.1.88" evidence="10"/>
<evidence type="ECO:0000259" key="19">
    <source>
        <dbReference type="Pfam" id="PF01207"/>
    </source>
</evidence>
<comment type="catalytic activity">
    <reaction evidence="15">
        <text>5,6-dihydrouridine(16) in tRNA + NAD(+) = uridine(16) in tRNA + NADH + H(+)</text>
        <dbReference type="Rhea" id="RHEA:53380"/>
        <dbReference type="Rhea" id="RHEA-COMP:13543"/>
        <dbReference type="Rhea" id="RHEA-COMP:13544"/>
        <dbReference type="ChEBI" id="CHEBI:15378"/>
        <dbReference type="ChEBI" id="CHEBI:57540"/>
        <dbReference type="ChEBI" id="CHEBI:57945"/>
        <dbReference type="ChEBI" id="CHEBI:65315"/>
        <dbReference type="ChEBI" id="CHEBI:74443"/>
        <dbReference type="EC" id="1.3.1.88"/>
    </reaction>
    <physiologicalReaction direction="right-to-left" evidence="15">
        <dbReference type="Rhea" id="RHEA:53382"/>
    </physiologicalReaction>
</comment>
<protein>
    <recommendedName>
        <fullName evidence="10">tRNA-dihydrouridine(16/17) synthase [NAD(P)(+)]</fullName>
        <ecNumber evidence="10">1.3.1.88</ecNumber>
    </recommendedName>
</protein>
<evidence type="ECO:0000256" key="3">
    <source>
        <dbReference type="ARBA" id="ARBA00022643"/>
    </source>
</evidence>
<comment type="catalytic activity">
    <reaction evidence="12">
        <text>5,6-dihydrouridine(17) in tRNA + NAD(+) = uridine(17) in tRNA + NADH + H(+)</text>
        <dbReference type="Rhea" id="RHEA:53372"/>
        <dbReference type="Rhea" id="RHEA-COMP:13541"/>
        <dbReference type="Rhea" id="RHEA-COMP:13542"/>
        <dbReference type="ChEBI" id="CHEBI:15378"/>
        <dbReference type="ChEBI" id="CHEBI:57540"/>
        <dbReference type="ChEBI" id="CHEBI:57945"/>
        <dbReference type="ChEBI" id="CHEBI:65315"/>
        <dbReference type="ChEBI" id="CHEBI:74443"/>
        <dbReference type="EC" id="1.3.1.88"/>
    </reaction>
    <physiologicalReaction direction="right-to-left" evidence="12">
        <dbReference type="Rhea" id="RHEA:53374"/>
    </physiologicalReaction>
</comment>
<evidence type="ECO:0000256" key="1">
    <source>
        <dbReference type="ARBA" id="ARBA00001917"/>
    </source>
</evidence>
<feature type="region of interest" description="Disordered" evidence="18">
    <location>
        <begin position="335"/>
        <end position="413"/>
    </location>
</feature>
<evidence type="ECO:0000313" key="21">
    <source>
        <dbReference type="Proteomes" id="UP000306584"/>
    </source>
</evidence>
<reference evidence="20 21" key="1">
    <citation type="submission" date="2018-10" db="EMBL/GenBank/DDBJ databases">
        <title>Fifty Aureobasidium pullulans genomes reveal a recombining polyextremotolerant generalist.</title>
        <authorList>
            <person name="Gostincar C."/>
            <person name="Turk M."/>
            <person name="Zajc J."/>
            <person name="Gunde-Cimerman N."/>
        </authorList>
    </citation>
    <scope>NUCLEOTIDE SEQUENCE [LARGE SCALE GENOMIC DNA]</scope>
    <source>
        <strain evidence="20 21">EXF-6604</strain>
    </source>
</reference>
<evidence type="ECO:0000256" key="15">
    <source>
        <dbReference type="ARBA" id="ARBA00048934"/>
    </source>
</evidence>
<feature type="compositionally biased region" description="Polar residues" evidence="18">
    <location>
        <begin position="349"/>
        <end position="364"/>
    </location>
</feature>
<dbReference type="Gene3D" id="3.20.20.70">
    <property type="entry name" value="Aldolase class I"/>
    <property type="match status" value="1"/>
</dbReference>
<dbReference type="PANTHER" id="PTHR11082">
    <property type="entry name" value="TRNA-DIHYDROURIDINE SYNTHASE"/>
    <property type="match status" value="1"/>
</dbReference>
<keyword evidence="5" id="KW-0819">tRNA processing</keyword>
<dbReference type="SUPFAM" id="SSF51395">
    <property type="entry name" value="FMN-linked oxidoreductases"/>
    <property type="match status" value="1"/>
</dbReference>
<comment type="catalytic activity">
    <reaction evidence="16">
        <text>a 5,6-dihydrouridine in mRNA + NADP(+) = a uridine in mRNA + NADPH + H(+)</text>
        <dbReference type="Rhea" id="RHEA:69855"/>
        <dbReference type="Rhea" id="RHEA-COMP:14658"/>
        <dbReference type="Rhea" id="RHEA-COMP:17789"/>
        <dbReference type="ChEBI" id="CHEBI:15378"/>
        <dbReference type="ChEBI" id="CHEBI:57783"/>
        <dbReference type="ChEBI" id="CHEBI:58349"/>
        <dbReference type="ChEBI" id="CHEBI:65315"/>
        <dbReference type="ChEBI" id="CHEBI:74443"/>
    </reaction>
    <physiologicalReaction direction="right-to-left" evidence="16">
        <dbReference type="Rhea" id="RHEA:69857"/>
    </physiologicalReaction>
</comment>
<dbReference type="GO" id="GO:0050660">
    <property type="term" value="F:flavin adenine dinucleotide binding"/>
    <property type="evidence" value="ECO:0007669"/>
    <property type="project" value="InterPro"/>
</dbReference>
<dbReference type="PANTHER" id="PTHR11082:SF5">
    <property type="entry name" value="TRNA-DIHYDROURIDINE(16_17) SYNTHASE [NAD(P)(+)]-LIKE"/>
    <property type="match status" value="1"/>
</dbReference>
<comment type="catalytic activity">
    <reaction evidence="17">
        <text>5,6-dihydrouridine(17) in tRNA + NADP(+) = uridine(17) in tRNA + NADPH + H(+)</text>
        <dbReference type="Rhea" id="RHEA:53368"/>
        <dbReference type="Rhea" id="RHEA-COMP:13541"/>
        <dbReference type="Rhea" id="RHEA-COMP:13542"/>
        <dbReference type="ChEBI" id="CHEBI:15378"/>
        <dbReference type="ChEBI" id="CHEBI:57783"/>
        <dbReference type="ChEBI" id="CHEBI:58349"/>
        <dbReference type="ChEBI" id="CHEBI:65315"/>
        <dbReference type="ChEBI" id="CHEBI:74443"/>
        <dbReference type="EC" id="1.3.1.88"/>
    </reaction>
    <physiologicalReaction direction="right-to-left" evidence="17">
        <dbReference type="Rhea" id="RHEA:53370"/>
    </physiologicalReaction>
</comment>
<keyword evidence="6" id="KW-0521">NADP</keyword>
<evidence type="ECO:0000256" key="16">
    <source>
        <dbReference type="ARBA" id="ARBA00049447"/>
    </source>
</evidence>
<accession>A0A4S9M4N6</accession>
<evidence type="ECO:0000313" key="20">
    <source>
        <dbReference type="EMBL" id="THY36875.1"/>
    </source>
</evidence>
<keyword evidence="4" id="KW-0507">mRNA processing</keyword>
<keyword evidence="2" id="KW-0285">Flavoprotein</keyword>
<comment type="cofactor">
    <cofactor evidence="1">
        <name>FMN</name>
        <dbReference type="ChEBI" id="CHEBI:58210"/>
    </cofactor>
</comment>
<evidence type="ECO:0000256" key="12">
    <source>
        <dbReference type="ARBA" id="ARBA00047287"/>
    </source>
</evidence>
<feature type="domain" description="DUS-like FMN-binding" evidence="19">
    <location>
        <begin position="56"/>
        <end position="291"/>
    </location>
</feature>
<comment type="similarity">
    <text evidence="9">Belongs to the Dus family. Dus1 subfamily.</text>
</comment>
<name>A0A4S9M4N6_AURPU</name>
<evidence type="ECO:0000256" key="17">
    <source>
        <dbReference type="ARBA" id="ARBA00049467"/>
    </source>
</evidence>